<keyword evidence="2" id="KW-1185">Reference proteome</keyword>
<dbReference type="EMBL" id="POQS01000002">
    <property type="protein sequence ID" value="PND34157.1"/>
    <property type="molecule type" value="Genomic_DNA"/>
</dbReference>
<keyword evidence="1" id="KW-0223">Dioxygenase</keyword>
<proteinExistence type="predicted"/>
<name>A0A2N8KL20_9BURK</name>
<comment type="caution">
    <text evidence="1">The sequence shown here is derived from an EMBL/GenBank/DDBJ whole genome shotgun (WGS) entry which is preliminary data.</text>
</comment>
<dbReference type="RefSeq" id="WP_102772230.1">
    <property type="nucleotide sequence ID" value="NZ_POQS01000002.1"/>
</dbReference>
<organism evidence="1 2">
    <name type="scientific">Achromobacter pulmonis</name>
    <dbReference type="NCBI Taxonomy" id="1389932"/>
    <lineage>
        <taxon>Bacteria</taxon>
        <taxon>Pseudomonadati</taxon>
        <taxon>Pseudomonadota</taxon>
        <taxon>Betaproteobacteria</taxon>
        <taxon>Burkholderiales</taxon>
        <taxon>Alcaligenaceae</taxon>
        <taxon>Achromobacter</taxon>
    </lineage>
</organism>
<dbReference type="AlphaFoldDB" id="A0A2N8KL20"/>
<keyword evidence="1" id="KW-0560">Oxidoreductase</keyword>
<dbReference type="Proteomes" id="UP000235994">
    <property type="component" value="Unassembled WGS sequence"/>
</dbReference>
<gene>
    <name evidence="1" type="ORF">C1I89_07910</name>
</gene>
<reference evidence="1 2" key="1">
    <citation type="submission" date="2018-01" db="EMBL/GenBank/DDBJ databases">
        <title>The draft genome of an aniline degradation strain ANB-1.</title>
        <authorList>
            <person name="Zhang L."/>
            <person name="Jiang J."/>
        </authorList>
    </citation>
    <scope>NUCLEOTIDE SEQUENCE [LARGE SCALE GENOMIC DNA]</scope>
    <source>
        <strain evidence="1 2">ANB-1</strain>
    </source>
</reference>
<evidence type="ECO:0000313" key="2">
    <source>
        <dbReference type="Proteomes" id="UP000235994"/>
    </source>
</evidence>
<accession>A0A2N8KL20</accession>
<protein>
    <submittedName>
        <fullName evidence="1">Hydroxyquinol 1,2-dioxygenase</fullName>
    </submittedName>
</protein>
<dbReference type="GO" id="GO:0051213">
    <property type="term" value="F:dioxygenase activity"/>
    <property type="evidence" value="ECO:0007669"/>
    <property type="project" value="UniProtKB-KW"/>
</dbReference>
<evidence type="ECO:0000313" key="1">
    <source>
        <dbReference type="EMBL" id="PND34157.1"/>
    </source>
</evidence>
<sequence length="164" mass="17644">MNTTATPTVFGSLKNYRKGSIEITTGSPRHYVFSNIFEVADGAAPYEKIVVGKNLEYVIETVRAEGVSPWYVCSHDEFAILMDGVAQVEFLALDQPPAAGEGAVLAGENPAGRPMGHVKLGRGHQCLLPAGCAYRFTAALPGVLLLHTRLGELSVEKWADICLQ</sequence>